<evidence type="ECO:0000259" key="13">
    <source>
        <dbReference type="PROSITE" id="PS50929"/>
    </source>
</evidence>
<feature type="domain" description="ABC transporter" evidence="12">
    <location>
        <begin position="675"/>
        <end position="904"/>
    </location>
</feature>
<dbReference type="InterPro" id="IPR003593">
    <property type="entry name" value="AAA+_ATPase"/>
</dbReference>
<comment type="subcellular location">
    <subcellularLocation>
        <location evidence="1">Membrane</location>
        <topology evidence="1">Multi-pass membrane protein</topology>
    </subcellularLocation>
</comment>
<evidence type="ECO:0000256" key="11">
    <source>
        <dbReference type="SAM" id="Phobius"/>
    </source>
</evidence>
<dbReference type="CDD" id="cd18606">
    <property type="entry name" value="ABC_6TM_YOR1_D2_like"/>
    <property type="match status" value="1"/>
</dbReference>
<feature type="region of interest" description="Disordered" evidence="10">
    <location>
        <begin position="908"/>
        <end position="947"/>
    </location>
</feature>
<dbReference type="GO" id="GO:0140359">
    <property type="term" value="F:ABC-type transporter activity"/>
    <property type="evidence" value="ECO:0007669"/>
    <property type="project" value="InterPro"/>
</dbReference>
<dbReference type="SMART" id="SM00382">
    <property type="entry name" value="AAA"/>
    <property type="match status" value="2"/>
</dbReference>
<dbReference type="InterPro" id="IPR036640">
    <property type="entry name" value="ABC1_TM_sf"/>
</dbReference>
<feature type="transmembrane region" description="Helical" evidence="11">
    <location>
        <begin position="259"/>
        <end position="290"/>
    </location>
</feature>
<dbReference type="PROSITE" id="PS50893">
    <property type="entry name" value="ABC_TRANSPORTER_2"/>
    <property type="match status" value="2"/>
</dbReference>
<feature type="transmembrane region" description="Helical" evidence="11">
    <location>
        <begin position="517"/>
        <end position="538"/>
    </location>
</feature>
<evidence type="ECO:0000256" key="7">
    <source>
        <dbReference type="ARBA" id="ARBA00022989"/>
    </source>
</evidence>
<dbReference type="FunFam" id="3.40.50.300:FF:000997">
    <property type="entry name" value="Multidrug resistance-associated protein 1"/>
    <property type="match status" value="1"/>
</dbReference>
<feature type="transmembrane region" description="Helical" evidence="11">
    <location>
        <begin position="1204"/>
        <end position="1223"/>
    </location>
</feature>
<name>A0A409W6A5_9AGAR</name>
<evidence type="ECO:0000256" key="8">
    <source>
        <dbReference type="ARBA" id="ARBA00023136"/>
    </source>
</evidence>
<accession>A0A409W6A5</accession>
<dbReference type="PROSITE" id="PS00211">
    <property type="entry name" value="ABC_TRANSPORTER_1"/>
    <property type="match status" value="2"/>
</dbReference>
<feature type="compositionally biased region" description="Gly residues" evidence="10">
    <location>
        <begin position="587"/>
        <end position="616"/>
    </location>
</feature>
<dbReference type="Gene3D" id="3.40.50.300">
    <property type="entry name" value="P-loop containing nucleotide triphosphate hydrolases"/>
    <property type="match status" value="2"/>
</dbReference>
<keyword evidence="7 11" id="KW-1133">Transmembrane helix</keyword>
<dbReference type="Gene3D" id="1.20.1560.10">
    <property type="entry name" value="ABC transporter type 1, transmembrane domain"/>
    <property type="match status" value="2"/>
</dbReference>
<dbReference type="GO" id="GO:0005524">
    <property type="term" value="F:ATP binding"/>
    <property type="evidence" value="ECO:0007669"/>
    <property type="project" value="UniProtKB-KW"/>
</dbReference>
<feature type="compositionally biased region" description="Basic and acidic residues" evidence="10">
    <location>
        <begin position="76"/>
        <end position="87"/>
    </location>
</feature>
<feature type="transmembrane region" description="Helical" evidence="11">
    <location>
        <begin position="475"/>
        <end position="497"/>
    </location>
</feature>
<feature type="transmembrane region" description="Helical" evidence="11">
    <location>
        <begin position="367"/>
        <end position="387"/>
    </location>
</feature>
<evidence type="ECO:0008006" key="16">
    <source>
        <dbReference type="Google" id="ProtNLM"/>
    </source>
</evidence>
<dbReference type="EMBL" id="NHYE01005369">
    <property type="protein sequence ID" value="PPQ74022.1"/>
    <property type="molecule type" value="Genomic_DNA"/>
</dbReference>
<organism evidence="14 15">
    <name type="scientific">Gymnopilus dilepis</name>
    <dbReference type="NCBI Taxonomy" id="231916"/>
    <lineage>
        <taxon>Eukaryota</taxon>
        <taxon>Fungi</taxon>
        <taxon>Dikarya</taxon>
        <taxon>Basidiomycota</taxon>
        <taxon>Agaricomycotina</taxon>
        <taxon>Agaricomycetes</taxon>
        <taxon>Agaricomycetidae</taxon>
        <taxon>Agaricales</taxon>
        <taxon>Agaricineae</taxon>
        <taxon>Hymenogastraceae</taxon>
        <taxon>Gymnopilus</taxon>
    </lineage>
</organism>
<reference evidence="14 15" key="1">
    <citation type="journal article" date="2018" name="Evol. Lett.">
        <title>Horizontal gene cluster transfer increased hallucinogenic mushroom diversity.</title>
        <authorList>
            <person name="Reynolds H.T."/>
            <person name="Vijayakumar V."/>
            <person name="Gluck-Thaler E."/>
            <person name="Korotkin H.B."/>
            <person name="Matheny P.B."/>
            <person name="Slot J.C."/>
        </authorList>
    </citation>
    <scope>NUCLEOTIDE SEQUENCE [LARGE SCALE GENOMIC DNA]</scope>
    <source>
        <strain evidence="14 15">SRW20</strain>
    </source>
</reference>
<comment type="similarity">
    <text evidence="2">Belongs to the ABC transporter superfamily. ABCC family. Conjugate transporter (TC 3.A.1.208) subfamily.</text>
</comment>
<dbReference type="FunFam" id="1.20.1560.10:FF:000010">
    <property type="entry name" value="Multidrug resistance-associated ABC transporter"/>
    <property type="match status" value="1"/>
</dbReference>
<dbReference type="PANTHER" id="PTHR24223">
    <property type="entry name" value="ATP-BINDING CASSETTE SUB-FAMILY C"/>
    <property type="match status" value="1"/>
</dbReference>
<feature type="domain" description="ABC transmembrane type-1" evidence="13">
    <location>
        <begin position="979"/>
        <end position="1218"/>
    </location>
</feature>
<feature type="transmembrane region" description="Helical" evidence="11">
    <location>
        <begin position="1113"/>
        <end position="1132"/>
    </location>
</feature>
<evidence type="ECO:0000313" key="14">
    <source>
        <dbReference type="EMBL" id="PPQ74022.1"/>
    </source>
</evidence>
<dbReference type="Pfam" id="PF00005">
    <property type="entry name" value="ABC_tran"/>
    <property type="match status" value="2"/>
</dbReference>
<dbReference type="SUPFAM" id="SSF52540">
    <property type="entry name" value="P-loop containing nucleoside triphosphate hydrolases"/>
    <property type="match status" value="2"/>
</dbReference>
<feature type="region of interest" description="Disordered" evidence="10">
    <location>
        <begin position="76"/>
        <end position="170"/>
    </location>
</feature>
<dbReference type="CDD" id="cd03250">
    <property type="entry name" value="ABCC_MRP_domain1"/>
    <property type="match status" value="1"/>
</dbReference>
<evidence type="ECO:0000256" key="10">
    <source>
        <dbReference type="SAM" id="MobiDB-lite"/>
    </source>
</evidence>
<keyword evidence="15" id="KW-1185">Reference proteome</keyword>
<feature type="domain" description="ABC transporter" evidence="12">
    <location>
        <begin position="1311"/>
        <end position="1563"/>
    </location>
</feature>
<dbReference type="STRING" id="231916.A0A409W6A5"/>
<keyword evidence="3" id="KW-0813">Transport</keyword>
<evidence type="ECO:0000256" key="6">
    <source>
        <dbReference type="ARBA" id="ARBA00022840"/>
    </source>
</evidence>
<dbReference type="InterPro" id="IPR003439">
    <property type="entry name" value="ABC_transporter-like_ATP-bd"/>
</dbReference>
<evidence type="ECO:0000256" key="9">
    <source>
        <dbReference type="ARBA" id="ARBA00023180"/>
    </source>
</evidence>
<dbReference type="CDD" id="cd18597">
    <property type="entry name" value="ABC_6TM_YOR1_D1_like"/>
    <property type="match status" value="1"/>
</dbReference>
<feature type="compositionally biased region" description="Polar residues" evidence="10">
    <location>
        <begin position="139"/>
        <end position="149"/>
    </location>
</feature>
<evidence type="ECO:0000256" key="1">
    <source>
        <dbReference type="ARBA" id="ARBA00004141"/>
    </source>
</evidence>
<evidence type="ECO:0000256" key="4">
    <source>
        <dbReference type="ARBA" id="ARBA00022692"/>
    </source>
</evidence>
<evidence type="ECO:0000259" key="12">
    <source>
        <dbReference type="PROSITE" id="PS50893"/>
    </source>
</evidence>
<dbReference type="InterPro" id="IPR050173">
    <property type="entry name" value="ABC_transporter_C-like"/>
</dbReference>
<feature type="transmembrane region" description="Helical" evidence="11">
    <location>
        <begin position="1086"/>
        <end position="1107"/>
    </location>
</feature>
<dbReference type="PROSITE" id="PS50929">
    <property type="entry name" value="ABC_TM1F"/>
    <property type="match status" value="2"/>
</dbReference>
<dbReference type="GO" id="GO:0016020">
    <property type="term" value="C:membrane"/>
    <property type="evidence" value="ECO:0007669"/>
    <property type="project" value="UniProtKB-SubCell"/>
</dbReference>
<dbReference type="Proteomes" id="UP000284706">
    <property type="component" value="Unassembled WGS sequence"/>
</dbReference>
<comment type="caution">
    <text evidence="14">The sequence shown here is derived from an EMBL/GenBank/DDBJ whole genome shotgun (WGS) entry which is preliminary data.</text>
</comment>
<feature type="transmembrane region" description="Helical" evidence="11">
    <location>
        <begin position="1026"/>
        <end position="1048"/>
    </location>
</feature>
<keyword evidence="9" id="KW-0325">Glycoprotein</keyword>
<feature type="transmembrane region" description="Helical" evidence="11">
    <location>
        <begin position="393"/>
        <end position="415"/>
    </location>
</feature>
<dbReference type="InterPro" id="IPR017871">
    <property type="entry name" value="ABC_transporter-like_CS"/>
</dbReference>
<dbReference type="InterPro" id="IPR027417">
    <property type="entry name" value="P-loop_NTPase"/>
</dbReference>
<sequence>MKLPFHDFFKPEPLPPGFGKGKVLPEGTAPLLSKLTFQWLAPFLEVGYSRPLQEDDFWELPRARLTSTLSDKVEKNFYERCPPEKRPRYMRGPDAVQPSSNPDDSVKHVNEKSEEGIQDRDSSAEKTVEALGGLKPPADTQTAVSTQTAVPPDVELEGELPAGPDTKAKKQTVTKGWSCWGRRKKDETKPIYDESLAKAIYRTFIVRIWFSGAMKLFSDTLKTTTPLVTKVLLNWLSESYVYVRTPEELRVNLPKPRGIGYGIGVAFALFVMQGVFKLLNAFLCLTLVLQSQPVWYVPLLTMLHLPMTNHFMQTALTTGLSVRTSIIGTIFRKALRLSGRARVDHSVGQITTMISTDATRLDRFASFAHNLWVSPIQLAIGIGLLIGNLGYSALVGLGVMLFGFPLQFFLVRVMFTQRKKGVKITDRRIRLTTEVLLGIRLIKFYAWEDFYVQQISGLRKSEIGAVRKASIARSFLIALVVFIPVLASVLSFITYALSGHSLDVGIIFSSLQLFNIIRAPLIFFPFVFSALSDALVALGRIGTFLTSEDLPEPYPVDDKEPFAVQMDGDFVWETVFNPANLKEKGGKFGMGGRGGAPGGRGGRGGGRNGRGGGPGRSGKKGGDQTGKEVGTKRDASSKRRWWQRLGRKDKPSAPALPSSSKDLDEADEKGSMEKVRDDEKGHEKKPEEKKSEERPFELKDLQFIVPKGAFIGIVGRVGSGKSSLLQAMIGEMRRTRGEVKFGGRVSYAPQTPWIRNATLRENILFGQPDDEERFRKVVQACSLDHDLEVLPNGENTEIGEKGINLSGGQKARVSLARAAYSDSDIVLLDDPLSAVDAYVGKSILQNCLLSGPLANRTRILVTHALHVLDKTDYIYVMDNGKIIEQGTYQDLINNGPTFSRLMEEYGSLEVEDEDEEAKGSSKRKAKKDAGGNDDSTEEGGAKKRNGALMQMEERNTGAVTWSTYAKYLRYAGGVVWGPFIILILTLTQGAQVGNNLFLGFWTSQSIHGFKQGDYMAVYAALGMAQAIFQFILGFAFAILSLIASLRLFRTALRAVLRSPVSFFDTTPMGRILSRLSKDQDTLDTELSITLLQFLSTFSSVLGTVGLVFYTFPYLGILFLPLSIMYWMVATYYRRSSVETKRLDSLMRSILYGSFTETFTGLATIRAYREQERSIKDAERGLDLENRAYYMTVSIQRWLGVRLDIFGNILILGIGLFGAGFRHTVNPAKIGVVLSYSLSSAYSTILYASCEMRLRDACLLFYSLADMVAQFAQNEQNMNAVERVLHYAELESEGDPTTPNDPPPNWPSKGGIEFKNVDMAYREGLPLVLKDVSFSVQPGEKARTFSYEDSSSYSSIQLDWYCRSNRSRQEFLTAGPFPHGKIEIDDYNIRDVGLDVLRSRLALVPQDGTLFLGTLRENIDPQRIRTDAELISALQRVSLLPKSGKADPVTEAKFSLDSTVGDEGGNFSAGEKQLLALCRALVKNSKIIVLDEATSNVDVETDATLQRTIQVEFASSTLLCIAHRLNTIAYYDRVLVMDQGKVAEFDTVLNLFDNETSIFRSLCDEANLSRADILRIRAEHEDIIKS</sequence>
<keyword evidence="4 11" id="KW-0812">Transmembrane</keyword>
<evidence type="ECO:0000256" key="2">
    <source>
        <dbReference type="ARBA" id="ARBA00009726"/>
    </source>
</evidence>
<evidence type="ECO:0000256" key="3">
    <source>
        <dbReference type="ARBA" id="ARBA00022448"/>
    </source>
</evidence>
<dbReference type="Pfam" id="PF00664">
    <property type="entry name" value="ABC_membrane"/>
    <property type="match status" value="2"/>
</dbReference>
<protein>
    <recommendedName>
        <fullName evidence="16">Multidrug resistance-associated ABC transporter</fullName>
    </recommendedName>
</protein>
<dbReference type="InParanoid" id="A0A409W6A5"/>
<feature type="domain" description="ABC transmembrane type-1" evidence="13">
    <location>
        <begin position="318"/>
        <end position="533"/>
    </location>
</feature>
<dbReference type="GO" id="GO:0016887">
    <property type="term" value="F:ATP hydrolysis activity"/>
    <property type="evidence" value="ECO:0007669"/>
    <property type="project" value="InterPro"/>
</dbReference>
<feature type="compositionally biased region" description="Basic and acidic residues" evidence="10">
    <location>
        <begin position="104"/>
        <end position="128"/>
    </location>
</feature>
<feature type="region of interest" description="Disordered" evidence="10">
    <location>
        <begin position="583"/>
        <end position="694"/>
    </location>
</feature>
<keyword evidence="5" id="KW-0547">Nucleotide-binding</keyword>
<feature type="compositionally biased region" description="Basic and acidic residues" evidence="10">
    <location>
        <begin position="668"/>
        <end position="694"/>
    </location>
</feature>
<dbReference type="OrthoDB" id="6500128at2759"/>
<dbReference type="FunFam" id="3.40.50.300:FF:000630">
    <property type="entry name" value="ATP-binding cassette (ABC) transporter, putative"/>
    <property type="match status" value="1"/>
</dbReference>
<proteinExistence type="inferred from homology"/>
<keyword evidence="8 11" id="KW-0472">Membrane</keyword>
<keyword evidence="6" id="KW-0067">ATP-binding</keyword>
<feature type="compositionally biased region" description="Basic and acidic residues" evidence="10">
    <location>
        <begin position="620"/>
        <end position="637"/>
    </location>
</feature>
<dbReference type="InterPro" id="IPR011527">
    <property type="entry name" value="ABC1_TM_dom"/>
</dbReference>
<gene>
    <name evidence="14" type="ORF">CVT26_006961</name>
</gene>
<dbReference type="SUPFAM" id="SSF90123">
    <property type="entry name" value="ABC transporter transmembrane region"/>
    <property type="match status" value="2"/>
</dbReference>
<evidence type="ECO:0000313" key="15">
    <source>
        <dbReference type="Proteomes" id="UP000284706"/>
    </source>
</evidence>
<feature type="transmembrane region" description="Helical" evidence="11">
    <location>
        <begin position="970"/>
        <end position="990"/>
    </location>
</feature>
<dbReference type="PANTHER" id="PTHR24223:SF456">
    <property type="entry name" value="MULTIDRUG RESISTANCE-ASSOCIATED PROTEIN LETHAL(2)03659"/>
    <property type="match status" value="1"/>
</dbReference>
<evidence type="ECO:0000256" key="5">
    <source>
        <dbReference type="ARBA" id="ARBA00022741"/>
    </source>
</evidence>